<dbReference type="EMBL" id="CP017603">
    <property type="protein sequence ID" value="AOY78153.1"/>
    <property type="molecule type" value="Genomic_DNA"/>
</dbReference>
<organism evidence="5 7">
    <name type="scientific">Clostridium formicaceticum</name>
    <dbReference type="NCBI Taxonomy" id="1497"/>
    <lineage>
        <taxon>Bacteria</taxon>
        <taxon>Bacillati</taxon>
        <taxon>Bacillota</taxon>
        <taxon>Clostridia</taxon>
        <taxon>Eubacteriales</taxon>
        <taxon>Clostridiaceae</taxon>
        <taxon>Clostridium</taxon>
    </lineage>
</organism>
<dbReference type="Gene3D" id="1.25.40.10">
    <property type="entry name" value="Tetratricopeptide repeat domain"/>
    <property type="match status" value="2"/>
</dbReference>
<dbReference type="Pfam" id="PF00535">
    <property type="entry name" value="Glycos_transf_2"/>
    <property type="match status" value="1"/>
</dbReference>
<dbReference type="PROSITE" id="PS50005">
    <property type="entry name" value="TPR"/>
    <property type="match status" value="3"/>
</dbReference>
<dbReference type="InterPro" id="IPR019734">
    <property type="entry name" value="TPR_rpt"/>
</dbReference>
<feature type="domain" description="Glycosyltransferase 2-like" evidence="3">
    <location>
        <begin position="8"/>
        <end position="112"/>
    </location>
</feature>
<keyword evidence="2" id="KW-0175">Coiled coil</keyword>
<reference evidence="4 6" key="1">
    <citation type="submission" date="2016-10" db="EMBL/GenBank/DDBJ databases">
        <title>Complete Genome Sequence of Acetogen Clostridium formicoaceticum ATCC 27076.</title>
        <authorList>
            <person name="Bao T."/>
            <person name="Cheng C."/>
            <person name="Zhao J."/>
            <person name="Yang S.-T."/>
            <person name="Wang J."/>
            <person name="Wang M."/>
        </authorList>
    </citation>
    <scope>NUCLEOTIDE SEQUENCE [LARGE SCALE GENOMIC DNA]</scope>
    <source>
        <strain evidence="4 6">ATCC 27076</strain>
    </source>
</reference>
<evidence type="ECO:0000259" key="3">
    <source>
        <dbReference type="Pfam" id="PF00535"/>
    </source>
</evidence>
<dbReference type="EMBL" id="CP020559">
    <property type="protein sequence ID" value="ARE88806.1"/>
    <property type="molecule type" value="Genomic_DNA"/>
</dbReference>
<evidence type="ECO:0000256" key="1">
    <source>
        <dbReference type="PROSITE-ProRule" id="PRU00339"/>
    </source>
</evidence>
<evidence type="ECO:0000256" key="2">
    <source>
        <dbReference type="SAM" id="Coils"/>
    </source>
</evidence>
<feature type="repeat" description="TPR" evidence="1">
    <location>
        <begin position="509"/>
        <end position="542"/>
    </location>
</feature>
<evidence type="ECO:0000313" key="4">
    <source>
        <dbReference type="EMBL" id="AOY78153.1"/>
    </source>
</evidence>
<evidence type="ECO:0000313" key="5">
    <source>
        <dbReference type="EMBL" id="ARE88806.1"/>
    </source>
</evidence>
<feature type="repeat" description="TPR" evidence="1">
    <location>
        <begin position="263"/>
        <end position="296"/>
    </location>
</feature>
<sequence length="697" mass="81551">MTKAKGLSLCIITKDDEKHLTRCLENMEAVADEIMIINIGSRDLMMKVELKTDVTVYKMQEKSSYREAKNFCLDRAKGRWILFLQANEVIPVEQGKKMRLLLDNPNVEGYLLYVDHPLQKHRISSPVASLRLLRNRKEYRYQHQIFERIPDEVLSNIKDAGIRIFQQANTISSDTILFLLEEELENHPEDSYLQYIYGIELLNQQRYQESIGYLQKARKNVNLDYLFAPHLYKCLSWGLILLKRDKEALEVLEEGIKTFPFYTDLLVLRGELRRKFQQYTEAIQDLERSLKLKEKSNAIVPRPEINASTILQMLGEAHEEVLNDQEALTCYQQAYQLNKANQKLLHKIGELAKKLGATEVLENLRNITGELEGKEDQYMKLAEAWIEGSQQEAIEKIFLSMKNKQKQLVLKQKIIEQLLRSEEIEAAEKFMKLGELQPLGLLEYVMWSKSFTKKLEAQIHQWNMSLVTTETSLFQVPTKPSKALIAFYHHLIKSNGKRSEDPLTEVTCAKVHREIGCFYEKIERKQEALSAYLRALQWNPIDDLVQEKVMRIFHHNPNEFDVFLKREAWFLEGDWFQHKKTFICYMQGLIHFKNRQFEETVTSFLKIEKKETSYPIALAYIISSLWLMGKETEAEGWLKKVSKSVGVLSLFSHICKSYALDTLNEGHQQYPYSQLILLEKQRLDNSNYISCNKTFTT</sequence>
<accession>A0AAC9RKC4</accession>
<protein>
    <submittedName>
        <fullName evidence="5">Photosystem I assembly protein Ycf3</fullName>
    </submittedName>
</protein>
<name>A0AAC9RKC4_9CLOT</name>
<dbReference type="Proteomes" id="UP000192478">
    <property type="component" value="Chromosome"/>
</dbReference>
<dbReference type="Proteomes" id="UP000177894">
    <property type="component" value="Chromosome"/>
</dbReference>
<dbReference type="SMART" id="SM00028">
    <property type="entry name" value="TPR"/>
    <property type="match status" value="5"/>
</dbReference>
<dbReference type="InterPro" id="IPR001173">
    <property type="entry name" value="Glyco_trans_2-like"/>
</dbReference>
<feature type="coiled-coil region" evidence="2">
    <location>
        <begin position="357"/>
        <end position="384"/>
    </location>
</feature>
<dbReference type="PANTHER" id="PTHR43630:SF2">
    <property type="entry name" value="GLYCOSYLTRANSFERASE"/>
    <property type="match status" value="1"/>
</dbReference>
<dbReference type="Gene3D" id="3.90.550.10">
    <property type="entry name" value="Spore Coat Polysaccharide Biosynthesis Protein SpsA, Chain A"/>
    <property type="match status" value="1"/>
</dbReference>
<evidence type="ECO:0000313" key="7">
    <source>
        <dbReference type="Proteomes" id="UP000192478"/>
    </source>
</evidence>
<keyword evidence="1" id="KW-0802">TPR repeat</keyword>
<reference evidence="5 7" key="2">
    <citation type="submission" date="2017-03" db="EMBL/GenBank/DDBJ databases">
        <title>Complete sequence of Clostridium formicaceticum DSM 92.</title>
        <authorList>
            <person name="Poehlein A."/>
            <person name="Karl M."/>
            <person name="Bengelsdorf F.R."/>
            <person name="Duerre P."/>
            <person name="Daniel R."/>
        </authorList>
    </citation>
    <scope>NUCLEOTIDE SEQUENCE [LARGE SCALE GENOMIC DNA]</scope>
    <source>
        <strain evidence="5 7">DSM 92</strain>
    </source>
</reference>
<gene>
    <name evidence="4" type="ORF">BJL90_21180</name>
    <name evidence="5" type="ORF">CLFO_32120</name>
</gene>
<dbReference type="InterPro" id="IPR029044">
    <property type="entry name" value="Nucleotide-diphossugar_trans"/>
</dbReference>
<dbReference type="PANTHER" id="PTHR43630">
    <property type="entry name" value="POLY-BETA-1,6-N-ACETYL-D-GLUCOSAMINE SYNTHASE"/>
    <property type="match status" value="1"/>
</dbReference>
<feature type="repeat" description="TPR" evidence="1">
    <location>
        <begin position="308"/>
        <end position="341"/>
    </location>
</feature>
<dbReference type="SUPFAM" id="SSF53448">
    <property type="entry name" value="Nucleotide-diphospho-sugar transferases"/>
    <property type="match status" value="1"/>
</dbReference>
<dbReference type="InterPro" id="IPR011990">
    <property type="entry name" value="TPR-like_helical_dom_sf"/>
</dbReference>
<dbReference type="AlphaFoldDB" id="A0AAC9RKC4"/>
<proteinExistence type="predicted"/>
<keyword evidence="6" id="KW-1185">Reference proteome</keyword>
<dbReference type="SUPFAM" id="SSF48452">
    <property type="entry name" value="TPR-like"/>
    <property type="match status" value="2"/>
</dbReference>
<dbReference type="Pfam" id="PF13181">
    <property type="entry name" value="TPR_8"/>
    <property type="match status" value="1"/>
</dbReference>
<evidence type="ECO:0000313" key="6">
    <source>
        <dbReference type="Proteomes" id="UP000177894"/>
    </source>
</evidence>
<dbReference type="RefSeq" id="WP_070972820.1">
    <property type="nucleotide sequence ID" value="NZ_CP017603.1"/>
</dbReference>
<dbReference type="KEGG" id="cfm:BJL90_21180"/>
<feature type="coiled-coil region" evidence="2">
    <location>
        <begin position="269"/>
        <end position="296"/>
    </location>
</feature>